<dbReference type="Gramene" id="TVU19347">
    <property type="protein sequence ID" value="TVU19347"/>
    <property type="gene ID" value="EJB05_35491"/>
</dbReference>
<comment type="caution">
    <text evidence="2">The sequence shown here is derived from an EMBL/GenBank/DDBJ whole genome shotgun (WGS) entry which is preliminary data.</text>
</comment>
<evidence type="ECO:0000313" key="2">
    <source>
        <dbReference type="EMBL" id="TVU19347.1"/>
    </source>
</evidence>
<evidence type="ECO:0000256" key="1">
    <source>
        <dbReference type="SAM" id="MobiDB-lite"/>
    </source>
</evidence>
<feature type="compositionally biased region" description="Polar residues" evidence="1">
    <location>
        <begin position="85"/>
        <end position="101"/>
    </location>
</feature>
<sequence length="152" mass="16891">MIARTSLTRSTQASTGAVASTPHARGTQRNRPAAQDSKQSRRPTQTQAHPQPDHARLPACPLPPPRLSRSPLSSSSPIPPHPTRVNQPNPRRLSRSQSFAASRSLAAHGPKPYALPRRRRRYIHLSKCLLHPSPSRRTDQLQKLQKSNPRLP</sequence>
<reference evidence="2 3" key="1">
    <citation type="journal article" date="2019" name="Sci. Rep.">
        <title>A high-quality genome of Eragrostis curvula grass provides insights into Poaceae evolution and supports new strategies to enhance forage quality.</title>
        <authorList>
            <person name="Carballo J."/>
            <person name="Santos B.A.C.M."/>
            <person name="Zappacosta D."/>
            <person name="Garbus I."/>
            <person name="Selva J.P."/>
            <person name="Gallo C.A."/>
            <person name="Diaz A."/>
            <person name="Albertini E."/>
            <person name="Caccamo M."/>
            <person name="Echenique V."/>
        </authorList>
    </citation>
    <scope>NUCLEOTIDE SEQUENCE [LARGE SCALE GENOMIC DNA]</scope>
    <source>
        <strain evidence="3">cv. Victoria</strain>
        <tissue evidence="2">Leaf</tissue>
    </source>
</reference>
<name>A0A5J9U7A7_9POAL</name>
<feature type="compositionally biased region" description="Low complexity" evidence="1">
    <location>
        <begin position="67"/>
        <end position="76"/>
    </location>
</feature>
<organism evidence="2 3">
    <name type="scientific">Eragrostis curvula</name>
    <name type="common">weeping love grass</name>
    <dbReference type="NCBI Taxonomy" id="38414"/>
    <lineage>
        <taxon>Eukaryota</taxon>
        <taxon>Viridiplantae</taxon>
        <taxon>Streptophyta</taxon>
        <taxon>Embryophyta</taxon>
        <taxon>Tracheophyta</taxon>
        <taxon>Spermatophyta</taxon>
        <taxon>Magnoliopsida</taxon>
        <taxon>Liliopsida</taxon>
        <taxon>Poales</taxon>
        <taxon>Poaceae</taxon>
        <taxon>PACMAD clade</taxon>
        <taxon>Chloridoideae</taxon>
        <taxon>Eragrostideae</taxon>
        <taxon>Eragrostidinae</taxon>
        <taxon>Eragrostis</taxon>
    </lineage>
</organism>
<accession>A0A5J9U7A7</accession>
<evidence type="ECO:0000313" key="3">
    <source>
        <dbReference type="Proteomes" id="UP000324897"/>
    </source>
</evidence>
<dbReference type="Proteomes" id="UP000324897">
    <property type="component" value="Chromosome 7"/>
</dbReference>
<proteinExistence type="predicted"/>
<protein>
    <submittedName>
        <fullName evidence="2">Uncharacterized protein</fullName>
    </submittedName>
</protein>
<feature type="non-terminal residue" evidence="2">
    <location>
        <position position="1"/>
    </location>
</feature>
<feature type="compositionally biased region" description="Polar residues" evidence="1">
    <location>
        <begin position="141"/>
        <end position="152"/>
    </location>
</feature>
<gene>
    <name evidence="2" type="ORF">EJB05_35491</name>
</gene>
<dbReference type="AlphaFoldDB" id="A0A5J9U7A7"/>
<feature type="compositionally biased region" description="Polar residues" evidence="1">
    <location>
        <begin position="1"/>
        <end position="18"/>
    </location>
</feature>
<keyword evidence="3" id="KW-1185">Reference proteome</keyword>
<feature type="region of interest" description="Disordered" evidence="1">
    <location>
        <begin position="1"/>
        <end position="152"/>
    </location>
</feature>
<dbReference type="EMBL" id="RWGY01000029">
    <property type="protein sequence ID" value="TVU19347.1"/>
    <property type="molecule type" value="Genomic_DNA"/>
</dbReference>